<comment type="caution">
    <text evidence="2">The sequence shown here is derived from an EMBL/GenBank/DDBJ whole genome shotgun (WGS) entry which is preliminary data.</text>
</comment>
<dbReference type="AlphaFoldDB" id="A0A9W6CPE1"/>
<name>A0A9W6CPE1_XANFL</name>
<feature type="transmembrane region" description="Helical" evidence="1">
    <location>
        <begin position="193"/>
        <end position="214"/>
    </location>
</feature>
<keyword evidence="1" id="KW-0472">Membrane</keyword>
<evidence type="ECO:0008006" key="4">
    <source>
        <dbReference type="Google" id="ProtNLM"/>
    </source>
</evidence>
<dbReference type="PANTHER" id="PTHR37314:SF4">
    <property type="entry name" value="UPF0700 TRANSMEMBRANE PROTEIN YOAK"/>
    <property type="match status" value="1"/>
</dbReference>
<sequence>MTLLAHPPSPPIEPIPVPPGLPAAQVPFAPAAPLDMEHPAVFGMLLTAVAGFLDVVAYLTFSHLYVSFMSGNSIHLGMSVATLRLTDISAISGVVIAFIFGACAGTLLQDHASVRLLPFALSIEAGLLLLAAAASSVTLSTISLLPVAIAMGLQNVLHQMSGTASVGKGFVSGALVRIGQSIARLRSPKADPAGTATLLAGWIAFVAGAAGGGLAIARLGFIPCLLLAAAALMALVIVDLSRP</sequence>
<evidence type="ECO:0000313" key="2">
    <source>
        <dbReference type="EMBL" id="GLI23682.1"/>
    </source>
</evidence>
<keyword evidence="1" id="KW-0812">Transmembrane</keyword>
<dbReference type="Pfam" id="PF06912">
    <property type="entry name" value="DUF1275"/>
    <property type="match status" value="1"/>
</dbReference>
<accession>A0A9W6CPE1</accession>
<dbReference type="InterPro" id="IPR010699">
    <property type="entry name" value="DUF1275"/>
</dbReference>
<dbReference type="Proteomes" id="UP001144397">
    <property type="component" value="Unassembled WGS sequence"/>
</dbReference>
<reference evidence="2" key="1">
    <citation type="submission" date="2022-12" db="EMBL/GenBank/DDBJ databases">
        <title>Reference genome sequencing for broad-spectrum identification of bacterial and archaeal isolates by mass spectrometry.</title>
        <authorList>
            <person name="Sekiguchi Y."/>
            <person name="Tourlousse D.M."/>
        </authorList>
    </citation>
    <scope>NUCLEOTIDE SEQUENCE</scope>
    <source>
        <strain evidence="2">301</strain>
    </source>
</reference>
<dbReference type="EMBL" id="BSDO01000005">
    <property type="protein sequence ID" value="GLI23682.1"/>
    <property type="molecule type" value="Genomic_DNA"/>
</dbReference>
<protein>
    <recommendedName>
        <fullName evidence="4">DUF1275 domain-containing protein</fullName>
    </recommendedName>
</protein>
<feature type="transmembrane region" description="Helical" evidence="1">
    <location>
        <begin position="220"/>
        <end position="240"/>
    </location>
</feature>
<gene>
    <name evidence="2" type="ORF">XFLAVUS301_33560</name>
</gene>
<feature type="transmembrane region" description="Helical" evidence="1">
    <location>
        <begin position="40"/>
        <end position="66"/>
    </location>
</feature>
<keyword evidence="1" id="KW-1133">Transmembrane helix</keyword>
<feature type="transmembrane region" description="Helical" evidence="1">
    <location>
        <begin position="87"/>
        <end position="108"/>
    </location>
</feature>
<proteinExistence type="predicted"/>
<organism evidence="2 3">
    <name type="scientific">Xanthobacter flavus</name>
    <dbReference type="NCBI Taxonomy" id="281"/>
    <lineage>
        <taxon>Bacteria</taxon>
        <taxon>Pseudomonadati</taxon>
        <taxon>Pseudomonadota</taxon>
        <taxon>Alphaproteobacteria</taxon>
        <taxon>Hyphomicrobiales</taxon>
        <taxon>Xanthobacteraceae</taxon>
        <taxon>Xanthobacter</taxon>
    </lineage>
</organism>
<evidence type="ECO:0000313" key="3">
    <source>
        <dbReference type="Proteomes" id="UP001144397"/>
    </source>
</evidence>
<evidence type="ECO:0000256" key="1">
    <source>
        <dbReference type="SAM" id="Phobius"/>
    </source>
</evidence>
<dbReference type="PANTHER" id="PTHR37314">
    <property type="entry name" value="SLR0142 PROTEIN"/>
    <property type="match status" value="1"/>
</dbReference>
<feature type="transmembrane region" description="Helical" evidence="1">
    <location>
        <begin position="128"/>
        <end position="153"/>
    </location>
</feature>